<evidence type="ECO:0000313" key="8">
    <source>
        <dbReference type="EMBL" id="PKI81846.1"/>
    </source>
</evidence>
<dbReference type="InterPro" id="IPR016181">
    <property type="entry name" value="Acyl_CoA_acyltransferase"/>
</dbReference>
<dbReference type="GO" id="GO:0071555">
    <property type="term" value="P:cell wall organization"/>
    <property type="evidence" value="ECO:0007669"/>
    <property type="project" value="UniProtKB-KW"/>
</dbReference>
<dbReference type="OrthoDB" id="116151at2"/>
<evidence type="ECO:0000313" key="9">
    <source>
        <dbReference type="Proteomes" id="UP000233248"/>
    </source>
</evidence>
<evidence type="ECO:0000259" key="7">
    <source>
        <dbReference type="Pfam" id="PF13480"/>
    </source>
</evidence>
<accession>A0A2N1J5N4</accession>
<dbReference type="Gene3D" id="3.40.630.30">
    <property type="match status" value="1"/>
</dbReference>
<dbReference type="SUPFAM" id="SSF55729">
    <property type="entry name" value="Acyl-CoA N-acyltransferases (Nat)"/>
    <property type="match status" value="1"/>
</dbReference>
<comment type="similarity">
    <text evidence="1">Belongs to the FemABX family.</text>
</comment>
<proteinExistence type="inferred from homology"/>
<comment type="caution">
    <text evidence="8">The sequence shown here is derived from an EMBL/GenBank/DDBJ whole genome shotgun (WGS) entry which is preliminary data.</text>
</comment>
<sequence>MTNKEKYRKFCEKEKDIPIFSKDWWLDSICGENAWDVLLVEKGGEIFASLPIYRKSEIIFEILTMPQLTQTMGIYINYPSKQKYYKRLSWEKDMMTALIQKIPKFDYFTQNFDKKVTNWLAFYWEGFEQTTFYTYVIENITLEDLEKNLETDIRRRRRKANEVGVEVVEGDDVEKFYELNMMTFKRQGRNIPYSLDFVKNLYKACRENNAVKMYFAKYEDNVISANFLVYDDNTVYYLMGGIHPDFKDLGGMDVVLYESIKFALENNKTFDFEGSMIESIEKYFRSFGAIQKPYFNITKTNSKLLKIRNFISDLKK</sequence>
<keyword evidence="9" id="KW-1185">Reference proteome</keyword>
<gene>
    <name evidence="8" type="ORF">CP960_01750</name>
</gene>
<keyword evidence="3" id="KW-0133">Cell shape</keyword>
<evidence type="ECO:0000256" key="1">
    <source>
        <dbReference type="ARBA" id="ARBA00009943"/>
    </source>
</evidence>
<dbReference type="InterPro" id="IPR050644">
    <property type="entry name" value="PG_Glycine_Bridge_Synth"/>
</dbReference>
<dbReference type="InterPro" id="IPR003447">
    <property type="entry name" value="FEMABX"/>
</dbReference>
<dbReference type="GO" id="GO:0009252">
    <property type="term" value="P:peptidoglycan biosynthetic process"/>
    <property type="evidence" value="ECO:0007669"/>
    <property type="project" value="UniProtKB-KW"/>
</dbReference>
<name>A0A2N1J5N4_9BACT</name>
<reference evidence="8 9" key="1">
    <citation type="submission" date="2017-09" db="EMBL/GenBank/DDBJ databases">
        <title>Genomics of the genus Arcobacter.</title>
        <authorList>
            <person name="Perez-Cataluna A."/>
            <person name="Figueras M.J."/>
            <person name="Salas-Masso N."/>
        </authorList>
    </citation>
    <scope>NUCLEOTIDE SEQUENCE [LARGE SCALE GENOMIC DNA]</scope>
    <source>
        <strain evidence="8 9">DSM 18005</strain>
    </source>
</reference>
<dbReference type="GO" id="GO:0008360">
    <property type="term" value="P:regulation of cell shape"/>
    <property type="evidence" value="ECO:0007669"/>
    <property type="project" value="UniProtKB-KW"/>
</dbReference>
<dbReference type="EMBL" id="NXIF01000007">
    <property type="protein sequence ID" value="PKI81846.1"/>
    <property type="molecule type" value="Genomic_DNA"/>
</dbReference>
<dbReference type="PANTHER" id="PTHR36174">
    <property type="entry name" value="LIPID II:GLYCINE GLYCYLTRANSFERASE"/>
    <property type="match status" value="1"/>
</dbReference>
<feature type="domain" description="BioF2-like acetyltransferase" evidence="7">
    <location>
        <begin position="151"/>
        <end position="272"/>
    </location>
</feature>
<keyword evidence="5" id="KW-0012">Acyltransferase</keyword>
<evidence type="ECO:0000256" key="5">
    <source>
        <dbReference type="ARBA" id="ARBA00023315"/>
    </source>
</evidence>
<dbReference type="InterPro" id="IPR038740">
    <property type="entry name" value="BioF2-like_GNAT_dom"/>
</dbReference>
<keyword evidence="6" id="KW-0961">Cell wall biogenesis/degradation</keyword>
<dbReference type="GO" id="GO:0016755">
    <property type="term" value="F:aminoacyltransferase activity"/>
    <property type="evidence" value="ECO:0007669"/>
    <property type="project" value="InterPro"/>
</dbReference>
<keyword evidence="2" id="KW-0808">Transferase</keyword>
<dbReference type="PROSITE" id="PS51191">
    <property type="entry name" value="FEMABX"/>
    <property type="match status" value="1"/>
</dbReference>
<dbReference type="AlphaFoldDB" id="A0A2N1J5N4"/>
<organism evidence="8 9">
    <name type="scientific">Malaciobacter halophilus</name>
    <dbReference type="NCBI Taxonomy" id="197482"/>
    <lineage>
        <taxon>Bacteria</taxon>
        <taxon>Pseudomonadati</taxon>
        <taxon>Campylobacterota</taxon>
        <taxon>Epsilonproteobacteria</taxon>
        <taxon>Campylobacterales</taxon>
        <taxon>Arcobacteraceae</taxon>
        <taxon>Malaciobacter</taxon>
    </lineage>
</organism>
<dbReference type="Proteomes" id="UP000233248">
    <property type="component" value="Unassembled WGS sequence"/>
</dbReference>
<dbReference type="KEGG" id="ahs:AHALO_0825"/>
<evidence type="ECO:0000256" key="6">
    <source>
        <dbReference type="ARBA" id="ARBA00023316"/>
    </source>
</evidence>
<dbReference type="PANTHER" id="PTHR36174:SF1">
    <property type="entry name" value="LIPID II:GLYCINE GLYCYLTRANSFERASE"/>
    <property type="match status" value="1"/>
</dbReference>
<evidence type="ECO:0000256" key="3">
    <source>
        <dbReference type="ARBA" id="ARBA00022960"/>
    </source>
</evidence>
<evidence type="ECO:0000256" key="4">
    <source>
        <dbReference type="ARBA" id="ARBA00022984"/>
    </source>
</evidence>
<evidence type="ECO:0000256" key="2">
    <source>
        <dbReference type="ARBA" id="ARBA00022679"/>
    </source>
</evidence>
<dbReference type="RefSeq" id="WP_101183517.1">
    <property type="nucleotide sequence ID" value="NZ_CP031218.1"/>
</dbReference>
<protein>
    <submittedName>
        <fullName evidence="8">FemAB family protein</fullName>
    </submittedName>
</protein>
<dbReference type="Pfam" id="PF13480">
    <property type="entry name" value="Acetyltransf_6"/>
    <property type="match status" value="1"/>
</dbReference>
<keyword evidence="4" id="KW-0573">Peptidoglycan synthesis</keyword>